<evidence type="ECO:0000256" key="1">
    <source>
        <dbReference type="ARBA" id="ARBA00004382"/>
    </source>
</evidence>
<dbReference type="Gene3D" id="1.10.4030.10">
    <property type="entry name" value="Porin chaperone SurA, peptide-binding domain"/>
    <property type="match status" value="1"/>
</dbReference>
<dbReference type="Pfam" id="PF00639">
    <property type="entry name" value="Rotamase"/>
    <property type="match status" value="1"/>
</dbReference>
<dbReference type="InterPro" id="IPR046357">
    <property type="entry name" value="PPIase_dom_sf"/>
</dbReference>
<dbReference type="GO" id="GO:0003755">
    <property type="term" value="F:peptidyl-prolyl cis-trans isomerase activity"/>
    <property type="evidence" value="ECO:0007669"/>
    <property type="project" value="UniProtKB-KW"/>
</dbReference>
<keyword evidence="3" id="KW-0997">Cell inner membrane</keyword>
<dbReference type="RefSeq" id="WP_261507203.1">
    <property type="nucleotide sequence ID" value="NZ_JAHXDE010000004.1"/>
</dbReference>
<comment type="subcellular location">
    <subcellularLocation>
        <location evidence="1">Cell inner membrane</location>
        <topology evidence="1">Single-pass type II membrane protein</topology>
        <orientation evidence="1">Periplasmic side</orientation>
    </subcellularLocation>
</comment>
<dbReference type="InterPro" id="IPR000297">
    <property type="entry name" value="PPIase_PpiC"/>
</dbReference>
<comment type="caution">
    <text evidence="14">The sequence shown here is derived from an EMBL/GenBank/DDBJ whole genome shotgun (WGS) entry which is preliminary data.</text>
</comment>
<proteinExistence type="inferred from homology"/>
<keyword evidence="11" id="KW-0697">Rotamase</keyword>
<dbReference type="AlphaFoldDB" id="A0A9X3AXW0"/>
<evidence type="ECO:0000256" key="3">
    <source>
        <dbReference type="ARBA" id="ARBA00022519"/>
    </source>
</evidence>
<keyword evidence="4 12" id="KW-0812">Transmembrane</keyword>
<name>A0A9X3AXW0_9GAMM</name>
<keyword evidence="5 12" id="KW-1133">Transmembrane helix</keyword>
<evidence type="ECO:0000313" key="14">
    <source>
        <dbReference type="EMBL" id="MCT8505902.1"/>
    </source>
</evidence>
<dbReference type="SUPFAM" id="SSF109998">
    <property type="entry name" value="Triger factor/SurA peptide-binding domain-like"/>
    <property type="match status" value="1"/>
</dbReference>
<keyword evidence="7" id="KW-0143">Chaperone</keyword>
<dbReference type="SUPFAM" id="SSF54534">
    <property type="entry name" value="FKBP-like"/>
    <property type="match status" value="1"/>
</dbReference>
<evidence type="ECO:0000256" key="2">
    <source>
        <dbReference type="ARBA" id="ARBA00022475"/>
    </source>
</evidence>
<feature type="domain" description="PpiC" evidence="13">
    <location>
        <begin position="256"/>
        <end position="355"/>
    </location>
</feature>
<evidence type="ECO:0000256" key="9">
    <source>
        <dbReference type="ARBA" id="ARBA00040743"/>
    </source>
</evidence>
<sequence length="602" mass="66396">MLQRIREGSQGWTARVIVGAIIVTFALFGAESLVGVFTSGSDDAATVNGESINKQAVEMQVQRAIRSGQVPPDQERELRKDVTDQLISTELLDQYADEGGMHLSDAQIDQLIVSRPEFQDSEGSFSQDVFSNRLSRAGYTPLSFRRELRSDMKRQQLQQGIGLSTLVLPGEAQRLQALENQTRDFRYAALTADDLDTPVEVSQDDMQAYYDAHRDQYQRPEQVKVASVVLNQQEVAQDVEVDEQQLRDAYTEELQEAPREVAHIMVDYGDERSRDEAMTRIEEARGKLDDGEDFATVASDYSDDTASADQGGDLGVINRGFLGEAFDDAAFSLNEGEVSSVVDSGDGLHLIKVTDIDFPSFDERRDQLAEQVRLDNSSDAFNERVQALEDRSYAANDLQSVADELGLEVHTSDWVSRDSADGVLAEPGVMDAAFSEDVLENGYNSDVLELDDQRRAVVRVADHRDATTLPLDDVKDQVREATQAVKTREALEARAQALVETLKKGEPVSLDWQNVEDATRDGSGAPDGVLSQAFRLPHPEQGSSFGQAPTDEGVAVIELTDVRDGDTGDAGESTQMTQRLRAQAAIQGLTETLREEADIERH</sequence>
<dbReference type="Gene3D" id="3.10.50.40">
    <property type="match status" value="1"/>
</dbReference>
<dbReference type="EMBL" id="JAHXDE010000004">
    <property type="protein sequence ID" value="MCT8505902.1"/>
    <property type="molecule type" value="Genomic_DNA"/>
</dbReference>
<dbReference type="GO" id="GO:0005886">
    <property type="term" value="C:plasma membrane"/>
    <property type="evidence" value="ECO:0007669"/>
    <property type="project" value="UniProtKB-SubCell"/>
</dbReference>
<dbReference type="PROSITE" id="PS01096">
    <property type="entry name" value="PPIC_PPIASE_1"/>
    <property type="match status" value="1"/>
</dbReference>
<keyword evidence="15" id="KW-1185">Reference proteome</keyword>
<protein>
    <recommendedName>
        <fullName evidence="9">Periplasmic chaperone PpiD</fullName>
    </recommendedName>
    <alternativeName>
        <fullName evidence="10">Periplasmic folding chaperone</fullName>
    </alternativeName>
</protein>
<keyword evidence="6 12" id="KW-0472">Membrane</keyword>
<dbReference type="Pfam" id="PF13624">
    <property type="entry name" value="SurA_N_3"/>
    <property type="match status" value="1"/>
</dbReference>
<feature type="transmembrane region" description="Helical" evidence="12">
    <location>
        <begin position="12"/>
        <end position="30"/>
    </location>
</feature>
<keyword evidence="2" id="KW-1003">Cell membrane</keyword>
<dbReference type="InterPro" id="IPR052029">
    <property type="entry name" value="PpiD_chaperone"/>
</dbReference>
<reference evidence="14" key="2">
    <citation type="journal article" date="2022" name="Syst. Appl. Microbiol.">
        <title>Chromohalobacter moromii sp. nov., a moderately halophilic bacterium isolated from lupine-based moromi fermentation.</title>
        <authorList>
            <person name="Lulf R.H."/>
            <person name="Hilgarth M."/>
            <person name="Ehrmann M.A."/>
        </authorList>
    </citation>
    <scope>NUCLEOTIDE SEQUENCE</scope>
    <source>
        <strain evidence="14">TMW 2.2304</strain>
    </source>
</reference>
<gene>
    <name evidence="14" type="ORF">KZO87_10970</name>
</gene>
<evidence type="ECO:0000313" key="15">
    <source>
        <dbReference type="Proteomes" id="UP001145353"/>
    </source>
</evidence>
<comment type="similarity">
    <text evidence="8">Belongs to the PpiD chaperone family.</text>
</comment>
<evidence type="ECO:0000256" key="8">
    <source>
        <dbReference type="ARBA" id="ARBA00038408"/>
    </source>
</evidence>
<evidence type="ECO:0000256" key="6">
    <source>
        <dbReference type="ARBA" id="ARBA00023136"/>
    </source>
</evidence>
<evidence type="ECO:0000256" key="11">
    <source>
        <dbReference type="PROSITE-ProRule" id="PRU00278"/>
    </source>
</evidence>
<organism evidence="14 15">
    <name type="scientific">Chromohalobacter moromii</name>
    <dbReference type="NCBI Taxonomy" id="2860329"/>
    <lineage>
        <taxon>Bacteria</taxon>
        <taxon>Pseudomonadati</taxon>
        <taxon>Pseudomonadota</taxon>
        <taxon>Gammaproteobacteria</taxon>
        <taxon>Oceanospirillales</taxon>
        <taxon>Halomonadaceae</taxon>
        <taxon>Chromohalobacter</taxon>
    </lineage>
</organism>
<dbReference type="PANTHER" id="PTHR47529">
    <property type="entry name" value="PEPTIDYL-PROLYL CIS-TRANS ISOMERASE D"/>
    <property type="match status" value="1"/>
</dbReference>
<accession>A0A9X3AXW0</accession>
<keyword evidence="11" id="KW-0413">Isomerase</keyword>
<reference evidence="14" key="1">
    <citation type="submission" date="2021-07" db="EMBL/GenBank/DDBJ databases">
        <authorList>
            <person name="Luelf R.H."/>
        </authorList>
    </citation>
    <scope>NUCLEOTIDE SEQUENCE</scope>
    <source>
        <strain evidence="14">TMW 2.2304</strain>
    </source>
</reference>
<dbReference type="Proteomes" id="UP001145353">
    <property type="component" value="Unassembled WGS sequence"/>
</dbReference>
<dbReference type="InterPro" id="IPR027304">
    <property type="entry name" value="Trigger_fact/SurA_dom_sf"/>
</dbReference>
<evidence type="ECO:0000256" key="12">
    <source>
        <dbReference type="SAM" id="Phobius"/>
    </source>
</evidence>
<dbReference type="InterPro" id="IPR023058">
    <property type="entry name" value="PPIase_PpiC_CS"/>
</dbReference>
<evidence type="ECO:0000256" key="5">
    <source>
        <dbReference type="ARBA" id="ARBA00022989"/>
    </source>
</evidence>
<evidence type="ECO:0000256" key="4">
    <source>
        <dbReference type="ARBA" id="ARBA00022692"/>
    </source>
</evidence>
<evidence type="ECO:0000256" key="7">
    <source>
        <dbReference type="ARBA" id="ARBA00023186"/>
    </source>
</evidence>
<evidence type="ECO:0000256" key="10">
    <source>
        <dbReference type="ARBA" id="ARBA00042775"/>
    </source>
</evidence>
<dbReference type="PROSITE" id="PS50198">
    <property type="entry name" value="PPIC_PPIASE_2"/>
    <property type="match status" value="1"/>
</dbReference>
<dbReference type="PANTHER" id="PTHR47529:SF1">
    <property type="entry name" value="PERIPLASMIC CHAPERONE PPID"/>
    <property type="match status" value="1"/>
</dbReference>
<evidence type="ECO:0000259" key="13">
    <source>
        <dbReference type="PROSITE" id="PS50198"/>
    </source>
</evidence>